<name>A0AAV0LQL8_9ROSI</name>
<organism evidence="2 3">
    <name type="scientific">Linum tenue</name>
    <dbReference type="NCBI Taxonomy" id="586396"/>
    <lineage>
        <taxon>Eukaryota</taxon>
        <taxon>Viridiplantae</taxon>
        <taxon>Streptophyta</taxon>
        <taxon>Embryophyta</taxon>
        <taxon>Tracheophyta</taxon>
        <taxon>Spermatophyta</taxon>
        <taxon>Magnoliopsida</taxon>
        <taxon>eudicotyledons</taxon>
        <taxon>Gunneridae</taxon>
        <taxon>Pentapetalae</taxon>
        <taxon>rosids</taxon>
        <taxon>fabids</taxon>
        <taxon>Malpighiales</taxon>
        <taxon>Linaceae</taxon>
        <taxon>Linum</taxon>
    </lineage>
</organism>
<feature type="region of interest" description="Disordered" evidence="1">
    <location>
        <begin position="42"/>
        <end position="126"/>
    </location>
</feature>
<dbReference type="EMBL" id="CAMGYJ010000006">
    <property type="protein sequence ID" value="CAI0436465.1"/>
    <property type="molecule type" value="Genomic_DNA"/>
</dbReference>
<dbReference type="AlphaFoldDB" id="A0AAV0LQL8"/>
<evidence type="ECO:0000313" key="2">
    <source>
        <dbReference type="EMBL" id="CAI0436465.1"/>
    </source>
</evidence>
<comment type="caution">
    <text evidence="2">The sequence shown here is derived from an EMBL/GenBank/DDBJ whole genome shotgun (WGS) entry which is preliminary data.</text>
</comment>
<evidence type="ECO:0000256" key="1">
    <source>
        <dbReference type="SAM" id="MobiDB-lite"/>
    </source>
</evidence>
<proteinExistence type="predicted"/>
<accession>A0AAV0LQL8</accession>
<keyword evidence="3" id="KW-1185">Reference proteome</keyword>
<feature type="compositionally biased region" description="Low complexity" evidence="1">
    <location>
        <begin position="42"/>
        <end position="74"/>
    </location>
</feature>
<dbReference type="PANTHER" id="PTHR35131">
    <property type="entry name" value="EXPRESSED PROTEIN"/>
    <property type="match status" value="1"/>
</dbReference>
<dbReference type="PANTHER" id="PTHR35131:SF2">
    <property type="entry name" value="GAG-POL POLYPROTEIN"/>
    <property type="match status" value="1"/>
</dbReference>
<feature type="compositionally biased region" description="Basic and acidic residues" evidence="1">
    <location>
        <begin position="116"/>
        <end position="126"/>
    </location>
</feature>
<reference evidence="2" key="1">
    <citation type="submission" date="2022-08" db="EMBL/GenBank/DDBJ databases">
        <authorList>
            <person name="Gutierrez-Valencia J."/>
        </authorList>
    </citation>
    <scope>NUCLEOTIDE SEQUENCE</scope>
</reference>
<protein>
    <submittedName>
        <fullName evidence="2">Uncharacterized protein</fullName>
    </submittedName>
</protein>
<gene>
    <name evidence="2" type="ORF">LITE_LOCUS25108</name>
</gene>
<evidence type="ECO:0000313" key="3">
    <source>
        <dbReference type="Proteomes" id="UP001154282"/>
    </source>
</evidence>
<sequence length="126" mass="13313">MSPSLEPEVFYEDKAAKDPVEIGTKGTISSLILQEIRYLSQLQSSSRGSSEKGQSSGAGTAAAGTSPSRSSSGSVVQTRKRKKKAGSRLLPSICSMVDVSDKNRPVQASGLSYKSQETDTKKSQAL</sequence>
<dbReference type="Proteomes" id="UP001154282">
    <property type="component" value="Unassembled WGS sequence"/>
</dbReference>